<keyword evidence="2" id="KW-1185">Reference proteome</keyword>
<dbReference type="AlphaFoldDB" id="A0A6G8ARX2"/>
<organism evidence="1 2">
    <name type="scientific">Vagococcus hydrophili</name>
    <dbReference type="NCBI Taxonomy" id="2714947"/>
    <lineage>
        <taxon>Bacteria</taxon>
        <taxon>Bacillati</taxon>
        <taxon>Bacillota</taxon>
        <taxon>Bacilli</taxon>
        <taxon>Lactobacillales</taxon>
        <taxon>Enterococcaceae</taxon>
        <taxon>Vagococcus</taxon>
    </lineage>
</organism>
<evidence type="ECO:0000313" key="2">
    <source>
        <dbReference type="Proteomes" id="UP000501747"/>
    </source>
</evidence>
<name>A0A6G8ARX2_9ENTE</name>
<reference evidence="1 2" key="1">
    <citation type="submission" date="2020-03" db="EMBL/GenBank/DDBJ databases">
        <title>Vagococcus sp. nov., isolated from beetles.</title>
        <authorList>
            <person name="Hyun D.-W."/>
            <person name="Bae J.-W."/>
        </authorList>
    </citation>
    <scope>NUCLEOTIDE SEQUENCE [LARGE SCALE GENOMIC DNA]</scope>
    <source>
        <strain evidence="1 2">HDW17B</strain>
    </source>
</reference>
<dbReference type="KEGG" id="vhy:G7082_03785"/>
<accession>A0A6G8ARX2</accession>
<protein>
    <submittedName>
        <fullName evidence="1">Uncharacterized protein</fullName>
    </submittedName>
</protein>
<dbReference type="Proteomes" id="UP000501747">
    <property type="component" value="Chromosome"/>
</dbReference>
<gene>
    <name evidence="1" type="ORF">G7082_03785</name>
</gene>
<evidence type="ECO:0000313" key="1">
    <source>
        <dbReference type="EMBL" id="QIL47719.1"/>
    </source>
</evidence>
<sequence length="138" mass="16204">MKKKILLFPLFIFIFCLLMYKILVETPVDSFNNQNKELLITQSKENSTDIVITNSSSRRLIWETSKTEVMTQSKNMWLPVETVLPKVAIKEYIDSGATSIFSLKDYIANNSKENYKLVFFFSYDNEPEFSYEFELKIP</sequence>
<proteinExistence type="predicted"/>
<dbReference type="EMBL" id="CP049887">
    <property type="protein sequence ID" value="QIL47719.1"/>
    <property type="molecule type" value="Genomic_DNA"/>
</dbReference>
<dbReference type="RefSeq" id="WP_166033891.1">
    <property type="nucleotide sequence ID" value="NZ_CP049887.1"/>
</dbReference>